<accession>A0ABT6RES2</accession>
<keyword evidence="1" id="KW-0812">Transmembrane</keyword>
<dbReference type="Proteomes" id="UP001226434">
    <property type="component" value="Unassembled WGS sequence"/>
</dbReference>
<evidence type="ECO:0000256" key="1">
    <source>
        <dbReference type="SAM" id="Phobius"/>
    </source>
</evidence>
<feature type="transmembrane region" description="Helical" evidence="1">
    <location>
        <begin position="101"/>
        <end position="123"/>
    </location>
</feature>
<dbReference type="RefSeq" id="WP_282335170.1">
    <property type="nucleotide sequence ID" value="NZ_JASBRG010000007.1"/>
</dbReference>
<feature type="transmembrane region" description="Helical" evidence="1">
    <location>
        <begin position="170"/>
        <end position="187"/>
    </location>
</feature>
<evidence type="ECO:0000313" key="2">
    <source>
        <dbReference type="EMBL" id="MDI3321065.1"/>
    </source>
</evidence>
<proteinExistence type="predicted"/>
<feature type="transmembrane region" description="Helical" evidence="1">
    <location>
        <begin position="143"/>
        <end position="163"/>
    </location>
</feature>
<evidence type="ECO:0000313" key="3">
    <source>
        <dbReference type="Proteomes" id="UP001226434"/>
    </source>
</evidence>
<dbReference type="EMBL" id="JASBRG010000007">
    <property type="protein sequence ID" value="MDI3321065.1"/>
    <property type="molecule type" value="Genomic_DNA"/>
</dbReference>
<dbReference type="Pfam" id="PF13795">
    <property type="entry name" value="HupE_UreJ_2"/>
    <property type="match status" value="1"/>
</dbReference>
<keyword evidence="1" id="KW-1133">Transmembrane helix</keyword>
<gene>
    <name evidence="2" type="ORF">QJ048_14830</name>
</gene>
<feature type="transmembrane region" description="Helical" evidence="1">
    <location>
        <begin position="71"/>
        <end position="89"/>
    </location>
</feature>
<reference evidence="2 3" key="1">
    <citation type="submission" date="2023-05" db="EMBL/GenBank/DDBJ databases">
        <title>Genome sequence of Pinibacter sp. MAH-24.</title>
        <authorList>
            <person name="Huq M.A."/>
        </authorList>
    </citation>
    <scope>NUCLEOTIDE SEQUENCE [LARGE SCALE GENOMIC DNA]</scope>
    <source>
        <strain evidence="2 3">MAH-24</strain>
    </source>
</reference>
<name>A0ABT6RES2_9BACT</name>
<dbReference type="InterPro" id="IPR032809">
    <property type="entry name" value="Put_HupE_UreJ"/>
</dbReference>
<keyword evidence="3" id="KW-1185">Reference proteome</keyword>
<comment type="caution">
    <text evidence="2">The sequence shown here is derived from an EMBL/GenBank/DDBJ whole genome shotgun (WGS) entry which is preliminary data.</text>
</comment>
<feature type="transmembrane region" description="Helical" evidence="1">
    <location>
        <begin position="20"/>
        <end position="36"/>
    </location>
</feature>
<keyword evidence="1" id="KW-0472">Membrane</keyword>
<organism evidence="2 3">
    <name type="scientific">Pinibacter soli</name>
    <dbReference type="NCBI Taxonomy" id="3044211"/>
    <lineage>
        <taxon>Bacteria</taxon>
        <taxon>Pseudomonadati</taxon>
        <taxon>Bacteroidota</taxon>
        <taxon>Chitinophagia</taxon>
        <taxon>Chitinophagales</taxon>
        <taxon>Chitinophagaceae</taxon>
        <taxon>Pinibacter</taxon>
    </lineage>
</organism>
<protein>
    <submittedName>
        <fullName evidence="2">HupE/UreJ family protein</fullName>
    </submittedName>
</protein>
<feature type="transmembrane region" description="Helical" evidence="1">
    <location>
        <begin position="43"/>
        <end position="65"/>
    </location>
</feature>
<sequence length="198" mass="22341">MLDFNLYFKLGIDHILTWEAMDHILFVAALCLRYTWKDWRKVAVLVTAFTIGHSITLALSTLGILHMNTKWIEFLIPITIICTAINNLLQKPGATKKKLPLIYFFALFFGMIHGMAYATTLLSLEGTEGLVAHLFAFNLGIEVAQLLVVAVVLALSHLVVNIIKLPAQRWLQIISIIILIFSCKMAFERLPELYLKAA</sequence>